<gene>
    <name evidence="3" type="ORF">HHL10_26540</name>
</gene>
<dbReference type="InterPro" id="IPR004564">
    <property type="entry name" value="OM_lipoprot_carrier_LolA-like"/>
</dbReference>
<evidence type="ECO:0000313" key="3">
    <source>
        <dbReference type="EMBL" id="NML18532.1"/>
    </source>
</evidence>
<keyword evidence="3" id="KW-0449">Lipoprotein</keyword>
<dbReference type="CDD" id="cd16325">
    <property type="entry name" value="LolA"/>
    <property type="match status" value="1"/>
</dbReference>
<dbReference type="Proteomes" id="UP000574067">
    <property type="component" value="Unassembled WGS sequence"/>
</dbReference>
<organism evidence="3 4">
    <name type="scientific">Azohydromonas caseinilytica</name>
    <dbReference type="NCBI Taxonomy" id="2728836"/>
    <lineage>
        <taxon>Bacteria</taxon>
        <taxon>Pseudomonadati</taxon>
        <taxon>Pseudomonadota</taxon>
        <taxon>Betaproteobacteria</taxon>
        <taxon>Burkholderiales</taxon>
        <taxon>Sphaerotilaceae</taxon>
        <taxon>Azohydromonas</taxon>
    </lineage>
</organism>
<proteinExistence type="predicted"/>
<name>A0A848FGZ2_9BURK</name>
<dbReference type="EMBL" id="JABBFW010000034">
    <property type="protein sequence ID" value="NML18532.1"/>
    <property type="molecule type" value="Genomic_DNA"/>
</dbReference>
<dbReference type="Pfam" id="PF19574">
    <property type="entry name" value="LolA_3"/>
    <property type="match status" value="1"/>
</dbReference>
<dbReference type="Gene3D" id="2.50.20.10">
    <property type="entry name" value="Lipoprotein localisation LolA/LolB/LppX"/>
    <property type="match status" value="1"/>
</dbReference>
<feature type="signal peptide" evidence="2">
    <location>
        <begin position="1"/>
        <end position="25"/>
    </location>
</feature>
<sequence>MTSGMRTRRGLLALLLAGCSLPALALELNELMTLLGRHTSGQARFSEQRFVKGFDEPLLASGTLSFTATPPRFERRTLEPRAESMVVEGNTVTLSRGGRTRTLALDAAPEALVAVEAMRGTLTGNVQALQRHFRTSLQGSLERWTLDLTPLSANAAGQLRFVRIVGLRDEVRSIETQLLDGDRTVITIEPVRGTGAAAPAR</sequence>
<evidence type="ECO:0000256" key="1">
    <source>
        <dbReference type="ARBA" id="ARBA00022729"/>
    </source>
</evidence>
<protein>
    <submittedName>
        <fullName evidence="3">Outer membrane lipoprotein carrier protein LolA</fullName>
    </submittedName>
</protein>
<comment type="caution">
    <text evidence="3">The sequence shown here is derived from an EMBL/GenBank/DDBJ whole genome shotgun (WGS) entry which is preliminary data.</text>
</comment>
<keyword evidence="1 2" id="KW-0732">Signal</keyword>
<dbReference type="AlphaFoldDB" id="A0A848FGZ2"/>
<dbReference type="InterPro" id="IPR029046">
    <property type="entry name" value="LolA/LolB/LppX"/>
</dbReference>
<reference evidence="3 4" key="1">
    <citation type="submission" date="2020-04" db="EMBL/GenBank/DDBJ databases">
        <title>Azohydromonas sp. isolated from soil.</title>
        <authorList>
            <person name="Dahal R.H."/>
        </authorList>
    </citation>
    <scope>NUCLEOTIDE SEQUENCE [LARGE SCALE GENOMIC DNA]</scope>
    <source>
        <strain evidence="3 4">G-1-1-14</strain>
    </source>
</reference>
<evidence type="ECO:0000256" key="2">
    <source>
        <dbReference type="SAM" id="SignalP"/>
    </source>
</evidence>
<keyword evidence="4" id="KW-1185">Reference proteome</keyword>
<accession>A0A848FGZ2</accession>
<feature type="chain" id="PRO_5032340689" evidence="2">
    <location>
        <begin position="26"/>
        <end position="201"/>
    </location>
</feature>
<dbReference type="SUPFAM" id="SSF89392">
    <property type="entry name" value="Prokaryotic lipoproteins and lipoprotein localization factors"/>
    <property type="match status" value="1"/>
</dbReference>
<evidence type="ECO:0000313" key="4">
    <source>
        <dbReference type="Proteomes" id="UP000574067"/>
    </source>
</evidence>